<feature type="compositionally biased region" description="Low complexity" evidence="1">
    <location>
        <begin position="496"/>
        <end position="512"/>
    </location>
</feature>
<feature type="compositionally biased region" description="Polar residues" evidence="1">
    <location>
        <begin position="333"/>
        <end position="342"/>
    </location>
</feature>
<gene>
    <name evidence="2" type="ORF">EgrG_001103900</name>
</gene>
<dbReference type="Proteomes" id="UP000492820">
    <property type="component" value="Unassembled WGS sequence"/>
</dbReference>
<accession>A0A068X484</accession>
<feature type="region of interest" description="Disordered" evidence="1">
    <location>
        <begin position="326"/>
        <end position="367"/>
    </location>
</feature>
<dbReference type="Gene3D" id="3.80.10.10">
    <property type="entry name" value="Ribonuclease Inhibitor"/>
    <property type="match status" value="1"/>
</dbReference>
<evidence type="ECO:0000313" key="4">
    <source>
        <dbReference type="WBParaSite" id="EgrG_001103900"/>
    </source>
</evidence>
<reference evidence="2 3" key="1">
    <citation type="journal article" date="2013" name="Nature">
        <title>The genomes of four tapeworm species reveal adaptations to parasitism.</title>
        <authorList>
            <person name="Tsai I.J."/>
            <person name="Zarowiecki M."/>
            <person name="Holroyd N."/>
            <person name="Garciarrubio A."/>
            <person name="Sanchez-Flores A."/>
            <person name="Brooks K.L."/>
            <person name="Tracey A."/>
            <person name="Bobes R.J."/>
            <person name="Fragoso G."/>
            <person name="Sciutto E."/>
            <person name="Aslett M."/>
            <person name="Beasley H."/>
            <person name="Bennett H.M."/>
            <person name="Cai J."/>
            <person name="Camicia F."/>
            <person name="Clark R."/>
            <person name="Cucher M."/>
            <person name="De Silva N."/>
            <person name="Day T.A."/>
            <person name="Deplazes P."/>
            <person name="Estrada K."/>
            <person name="Fernandez C."/>
            <person name="Holland P.W."/>
            <person name="Hou J."/>
            <person name="Hu S."/>
            <person name="Huckvale T."/>
            <person name="Hung S.S."/>
            <person name="Kamenetzky L."/>
            <person name="Keane J.A."/>
            <person name="Kiss F."/>
            <person name="Koziol U."/>
            <person name="Lambert O."/>
            <person name="Liu K."/>
            <person name="Luo X."/>
            <person name="Luo Y."/>
            <person name="Macchiaroli N."/>
            <person name="Nichol S."/>
            <person name="Paps J."/>
            <person name="Parkinson J."/>
            <person name="Pouchkina-Stantcheva N."/>
            <person name="Riddiford N."/>
            <person name="Rosenzvit M."/>
            <person name="Salinas G."/>
            <person name="Wasmuth J.D."/>
            <person name="Zamanian M."/>
            <person name="Zheng Y."/>
            <person name="Cai X."/>
            <person name="Soberon X."/>
            <person name="Olson P.D."/>
            <person name="Laclette J.P."/>
            <person name="Brehm K."/>
            <person name="Berriman M."/>
            <person name="Garciarrubio A."/>
            <person name="Bobes R.J."/>
            <person name="Fragoso G."/>
            <person name="Sanchez-Flores A."/>
            <person name="Estrada K."/>
            <person name="Cevallos M.A."/>
            <person name="Morett E."/>
            <person name="Gonzalez V."/>
            <person name="Portillo T."/>
            <person name="Ochoa-Leyva A."/>
            <person name="Jose M.V."/>
            <person name="Sciutto E."/>
            <person name="Landa A."/>
            <person name="Jimenez L."/>
            <person name="Valdes V."/>
            <person name="Carrero J.C."/>
            <person name="Larralde C."/>
            <person name="Morales-Montor J."/>
            <person name="Limon-Lason J."/>
            <person name="Soberon X."/>
            <person name="Laclette J.P."/>
        </authorList>
    </citation>
    <scope>NUCLEOTIDE SEQUENCE [LARGE SCALE GENOMIC DNA]</scope>
</reference>
<reference evidence="2" key="2">
    <citation type="submission" date="2014-06" db="EMBL/GenBank/DDBJ databases">
        <authorList>
            <person name="Aslett M."/>
        </authorList>
    </citation>
    <scope>NUCLEOTIDE SEQUENCE</scope>
</reference>
<feature type="compositionally biased region" description="Polar residues" evidence="1">
    <location>
        <begin position="396"/>
        <end position="411"/>
    </location>
</feature>
<sequence>MRHAQDRIVDINVDNIRRKELDAVLRTLEVFPKTQTIAFRSLLYKRPNKRKDSVKLPKKPSNLTQPEVLTDICRSLLISATANQSLRMLELQNLPLACDDIVLLCQGLVKARNLRFLSFENSQIGDGAVTELCSALKRTLHVIALNLSGCGISDNGIRPIVNLLQVHALQRQGEMWKDSLRYQTPNMDTMGGIRRLTLNDNPHIGNNGSKLLCEVLRDDRWVKAIDLQNCGLADPAGQAWLNLLKAPVKGLKGTGEMAGNRTLGIVDLRRNKKMDRNILRAVTERVLTNSHGKHLEFKWLRALAKPANRGRVTDWPGMVGVLRLDLDAPQPPKRTSTANPTYQPKPVPAARTIQRPNFRPAGGPLTSRPLLQARAQSLPRLNSATQAPQPAPRLGTRQSRLSRSASVSAQNTPWKVGLTRITSVYLGGDDESNYNNNLHDENAIVRGIPWRTAARARRNTETTAKTEAMVKVPPSLMTTLSKMDLVNGKQSTNGTSLLSSSPSSLRKASLPSNSSVGGVEARKTSSTGTLTSSVNTFAKGTSHRSKEGSPESRLRQQLKKHMMLVSRLQLQLMEERQKSGIQRKRLENMDLHGKRTDVLRDLYARLNATLSEVEKVVKKLADQKKPKLTTKSEEEQLLLIRSALRGMMTPLRRQMSTDKVNQASFKVNQRRIFSSYGHYQKKNAKSTRDVASGTSTRSTKHSTKKASGSQKDRRGYGNLRPKPRVANSAGRRAPLLTRKEDNPSSTTSLSEIFVAKPGRAINLQLQNSTSDSSPRGQAQSLPKSKGCALPVRTLRMARSAPSLVKSHSRVYSKDGQKCIDLFDDFGNSKMQEEGEVTVKPPPPPPGMNMQCGDVLEGETLYSDY</sequence>
<protein>
    <submittedName>
        <fullName evidence="2 4">Centrosomal protein of 78 kDa</fullName>
    </submittedName>
</protein>
<dbReference type="InterPro" id="IPR026212">
    <property type="entry name" value="Cep78"/>
</dbReference>
<evidence type="ECO:0000313" key="2">
    <source>
        <dbReference type="EMBL" id="CDS24742.1"/>
    </source>
</evidence>
<organism evidence="2">
    <name type="scientific">Echinococcus granulosus</name>
    <name type="common">Hydatid tapeworm</name>
    <dbReference type="NCBI Taxonomy" id="6210"/>
    <lineage>
        <taxon>Eukaryota</taxon>
        <taxon>Metazoa</taxon>
        <taxon>Spiralia</taxon>
        <taxon>Lophotrochozoa</taxon>
        <taxon>Platyhelminthes</taxon>
        <taxon>Cestoda</taxon>
        <taxon>Eucestoda</taxon>
        <taxon>Cyclophyllidea</taxon>
        <taxon>Taeniidae</taxon>
        <taxon>Echinococcus</taxon>
        <taxon>Echinococcus granulosus group</taxon>
    </lineage>
</organism>
<evidence type="ECO:0000313" key="3">
    <source>
        <dbReference type="Proteomes" id="UP000492820"/>
    </source>
</evidence>
<dbReference type="InterPro" id="IPR001611">
    <property type="entry name" value="Leu-rich_rpt"/>
</dbReference>
<dbReference type="OrthoDB" id="78308at2759"/>
<evidence type="ECO:0000256" key="1">
    <source>
        <dbReference type="SAM" id="MobiDB-lite"/>
    </source>
</evidence>
<dbReference type="AlphaFoldDB" id="A0A068X484"/>
<reference evidence="4" key="3">
    <citation type="submission" date="2020-10" db="UniProtKB">
        <authorList>
            <consortium name="WormBaseParasite"/>
        </authorList>
    </citation>
    <scope>IDENTIFICATION</scope>
</reference>
<dbReference type="PRINTS" id="PR02062">
    <property type="entry name" value="CENTROSOME78"/>
</dbReference>
<dbReference type="WBParaSite" id="EgrG_001103900">
    <property type="protein sequence ID" value="EgrG_001103900"/>
    <property type="gene ID" value="EgrG_001103900"/>
</dbReference>
<dbReference type="PANTHER" id="PTHR24110">
    <property type="entry name" value="CENTROSOMAL PROTEIN OF 78 KDA"/>
    <property type="match status" value="1"/>
</dbReference>
<feature type="region of interest" description="Disordered" evidence="1">
    <location>
        <begin position="676"/>
        <end position="748"/>
    </location>
</feature>
<dbReference type="GO" id="GO:0036064">
    <property type="term" value="C:ciliary basal body"/>
    <property type="evidence" value="ECO:0007669"/>
    <property type="project" value="TreeGrafter"/>
</dbReference>
<dbReference type="PANTHER" id="PTHR24110:SF3">
    <property type="entry name" value="CENTROSOMAL PROTEIN OF 78 KDA"/>
    <property type="match status" value="1"/>
</dbReference>
<name>A0A068X484_ECHGR</name>
<proteinExistence type="predicted"/>
<feature type="region of interest" description="Disordered" evidence="1">
    <location>
        <begin position="381"/>
        <end position="411"/>
    </location>
</feature>
<feature type="compositionally biased region" description="Basic and acidic residues" evidence="1">
    <location>
        <begin position="544"/>
        <end position="554"/>
    </location>
</feature>
<dbReference type="EMBL" id="LK028618">
    <property type="protein sequence ID" value="CDS24742.1"/>
    <property type="molecule type" value="Genomic_DNA"/>
</dbReference>
<feature type="region of interest" description="Disordered" evidence="1">
    <location>
        <begin position="487"/>
        <end position="555"/>
    </location>
</feature>
<dbReference type="Pfam" id="PF13516">
    <property type="entry name" value="LRR_6"/>
    <property type="match status" value="1"/>
</dbReference>
<dbReference type="GO" id="GO:0044782">
    <property type="term" value="P:cilium organization"/>
    <property type="evidence" value="ECO:0007669"/>
    <property type="project" value="TreeGrafter"/>
</dbReference>
<feature type="region of interest" description="Disordered" evidence="1">
    <location>
        <begin position="830"/>
        <end position="852"/>
    </location>
</feature>
<dbReference type="GO" id="GO:0005813">
    <property type="term" value="C:centrosome"/>
    <property type="evidence" value="ECO:0007669"/>
    <property type="project" value="TreeGrafter"/>
</dbReference>
<feature type="compositionally biased region" description="Polar residues" evidence="1">
    <location>
        <begin position="524"/>
        <end position="539"/>
    </location>
</feature>
<dbReference type="InterPro" id="IPR032675">
    <property type="entry name" value="LRR_dom_sf"/>
</dbReference>
<dbReference type="SUPFAM" id="SSF52047">
    <property type="entry name" value="RNI-like"/>
    <property type="match status" value="1"/>
</dbReference>
<dbReference type="SMART" id="SM00368">
    <property type="entry name" value="LRR_RI"/>
    <property type="match status" value="5"/>
</dbReference>